<proteinExistence type="predicted"/>
<feature type="region of interest" description="Disordered" evidence="1">
    <location>
        <begin position="315"/>
        <end position="366"/>
    </location>
</feature>
<comment type="caution">
    <text evidence="2">The sequence shown here is derived from an EMBL/GenBank/DDBJ whole genome shotgun (WGS) entry which is preliminary data.</text>
</comment>
<feature type="compositionally biased region" description="Acidic residues" evidence="1">
    <location>
        <begin position="426"/>
        <end position="435"/>
    </location>
</feature>
<organism evidence="2 3">
    <name type="scientific">Karstenula rhodostoma CBS 690.94</name>
    <dbReference type="NCBI Taxonomy" id="1392251"/>
    <lineage>
        <taxon>Eukaryota</taxon>
        <taxon>Fungi</taxon>
        <taxon>Dikarya</taxon>
        <taxon>Ascomycota</taxon>
        <taxon>Pezizomycotina</taxon>
        <taxon>Dothideomycetes</taxon>
        <taxon>Pleosporomycetidae</taxon>
        <taxon>Pleosporales</taxon>
        <taxon>Massarineae</taxon>
        <taxon>Didymosphaeriaceae</taxon>
        <taxon>Karstenula</taxon>
    </lineage>
</organism>
<dbReference type="AlphaFoldDB" id="A0A9P4PIE4"/>
<sequence length="435" mass="48339">MPPKRKRVEPKEHEDEHRTPTYASEVEWLACLTDPSREVVVNEEVADGKTNTALITEACKLTYILYHNIQAQDCLPAILQSLNKSGTEDDAELTRVVKSTQSAWKAHVVNKFLLPHVKEIVRKWCVAHPYANFGSLPMSERVKMWFEAYDADPKGIVTLMWKPLIKVLDLASIFRTDLPSEDNAKAKAVRQMLRQKYFFGCECTYKYSVADQKKASSGKTLEDWALYAEFGDYASSIVPFADLLVSPKLLALASSESPAKKTKVALAEDFLESASLSSTFDRSDAATVASATSDLISGERHKMGELSSFLSSLSNSRTTSVAPTPPVIEKQEEYTEPSPSLHHLIKRPSPDTGLKRQSGQKSSSLDEFFARKDRLPVFLSAPIPTPPPAAPMNEEDRRFNEFFGIPIEASLTSTMASEDSSSEVAPEPELDEDLL</sequence>
<accession>A0A9P4PIE4</accession>
<feature type="region of interest" description="Disordered" evidence="1">
    <location>
        <begin position="1"/>
        <end position="20"/>
    </location>
</feature>
<evidence type="ECO:0000313" key="3">
    <source>
        <dbReference type="Proteomes" id="UP000799764"/>
    </source>
</evidence>
<gene>
    <name evidence="2" type="ORF">P171DRAFT_484828</name>
</gene>
<dbReference type="Proteomes" id="UP000799764">
    <property type="component" value="Unassembled WGS sequence"/>
</dbReference>
<keyword evidence="3" id="KW-1185">Reference proteome</keyword>
<evidence type="ECO:0000313" key="2">
    <source>
        <dbReference type="EMBL" id="KAF2444736.1"/>
    </source>
</evidence>
<evidence type="ECO:0000256" key="1">
    <source>
        <dbReference type="SAM" id="MobiDB-lite"/>
    </source>
</evidence>
<dbReference type="EMBL" id="MU001500">
    <property type="protein sequence ID" value="KAF2444736.1"/>
    <property type="molecule type" value="Genomic_DNA"/>
</dbReference>
<dbReference type="OrthoDB" id="3787418at2759"/>
<feature type="compositionally biased region" description="Polar residues" evidence="1">
    <location>
        <begin position="355"/>
        <end position="365"/>
    </location>
</feature>
<reference evidence="2" key="1">
    <citation type="journal article" date="2020" name="Stud. Mycol.">
        <title>101 Dothideomycetes genomes: a test case for predicting lifestyles and emergence of pathogens.</title>
        <authorList>
            <person name="Haridas S."/>
            <person name="Albert R."/>
            <person name="Binder M."/>
            <person name="Bloem J."/>
            <person name="Labutti K."/>
            <person name="Salamov A."/>
            <person name="Andreopoulos B."/>
            <person name="Baker S."/>
            <person name="Barry K."/>
            <person name="Bills G."/>
            <person name="Bluhm B."/>
            <person name="Cannon C."/>
            <person name="Castanera R."/>
            <person name="Culley D."/>
            <person name="Daum C."/>
            <person name="Ezra D."/>
            <person name="Gonzalez J."/>
            <person name="Henrissat B."/>
            <person name="Kuo A."/>
            <person name="Liang C."/>
            <person name="Lipzen A."/>
            <person name="Lutzoni F."/>
            <person name="Magnuson J."/>
            <person name="Mondo S."/>
            <person name="Nolan M."/>
            <person name="Ohm R."/>
            <person name="Pangilinan J."/>
            <person name="Park H.-J."/>
            <person name="Ramirez L."/>
            <person name="Alfaro M."/>
            <person name="Sun H."/>
            <person name="Tritt A."/>
            <person name="Yoshinaga Y."/>
            <person name="Zwiers L.-H."/>
            <person name="Turgeon B."/>
            <person name="Goodwin S."/>
            <person name="Spatafora J."/>
            <person name="Crous P."/>
            <person name="Grigoriev I."/>
        </authorList>
    </citation>
    <scope>NUCLEOTIDE SEQUENCE</scope>
    <source>
        <strain evidence="2">CBS 690.94</strain>
    </source>
</reference>
<protein>
    <submittedName>
        <fullName evidence="2">Uncharacterized protein</fullName>
    </submittedName>
</protein>
<feature type="compositionally biased region" description="Polar residues" evidence="1">
    <location>
        <begin position="410"/>
        <end position="423"/>
    </location>
</feature>
<name>A0A9P4PIE4_9PLEO</name>
<feature type="region of interest" description="Disordered" evidence="1">
    <location>
        <begin position="410"/>
        <end position="435"/>
    </location>
</feature>
<feature type="compositionally biased region" description="Basic and acidic residues" evidence="1">
    <location>
        <begin position="9"/>
        <end position="19"/>
    </location>
</feature>